<keyword evidence="1" id="KW-0472">Membrane</keyword>
<evidence type="ECO:0000256" key="1">
    <source>
        <dbReference type="SAM" id="Phobius"/>
    </source>
</evidence>
<organism evidence="2 3">
    <name type="scientific">Tenuibacillus multivorans</name>
    <dbReference type="NCBI Taxonomy" id="237069"/>
    <lineage>
        <taxon>Bacteria</taxon>
        <taxon>Bacillati</taxon>
        <taxon>Bacillota</taxon>
        <taxon>Bacilli</taxon>
        <taxon>Bacillales</taxon>
        <taxon>Bacillaceae</taxon>
        <taxon>Tenuibacillus</taxon>
    </lineage>
</organism>
<feature type="transmembrane region" description="Helical" evidence="1">
    <location>
        <begin position="130"/>
        <end position="150"/>
    </location>
</feature>
<dbReference type="EMBL" id="FNIG01000003">
    <property type="protein sequence ID" value="SDN17579.1"/>
    <property type="molecule type" value="Genomic_DNA"/>
</dbReference>
<feature type="transmembrane region" description="Helical" evidence="1">
    <location>
        <begin position="67"/>
        <end position="87"/>
    </location>
</feature>
<evidence type="ECO:0000313" key="3">
    <source>
        <dbReference type="Proteomes" id="UP000199334"/>
    </source>
</evidence>
<dbReference type="OrthoDB" id="2691442at2"/>
<reference evidence="2 3" key="1">
    <citation type="submission" date="2016-10" db="EMBL/GenBank/DDBJ databases">
        <authorList>
            <person name="de Groot N.N."/>
        </authorList>
    </citation>
    <scope>NUCLEOTIDE SEQUENCE [LARGE SCALE GENOMIC DNA]</scope>
    <source>
        <strain evidence="2 3">CGMCC 1.3442</strain>
    </source>
</reference>
<keyword evidence="1" id="KW-1133">Transmembrane helix</keyword>
<dbReference type="InterPro" id="IPR024563">
    <property type="entry name" value="YqhR"/>
</dbReference>
<keyword evidence="3" id="KW-1185">Reference proteome</keyword>
<name>A0A1G9Z8A2_9BACI</name>
<feature type="transmembrane region" description="Helical" evidence="1">
    <location>
        <begin position="99"/>
        <end position="118"/>
    </location>
</feature>
<dbReference type="RefSeq" id="WP_093856068.1">
    <property type="nucleotide sequence ID" value="NZ_BJVZ01000011.1"/>
</dbReference>
<dbReference type="AlphaFoldDB" id="A0A1G9Z8A2"/>
<accession>A0A1G9Z8A2</accession>
<feature type="transmembrane region" description="Helical" evidence="1">
    <location>
        <begin position="14"/>
        <end position="39"/>
    </location>
</feature>
<dbReference type="STRING" id="237069.SAMN05216498_1584"/>
<keyword evidence="1" id="KW-0812">Transmembrane</keyword>
<sequence length="166" mass="18820">MAEKERQEESQTSVFLKSLFCGAVGGFIWGSVSSIAYFFSFSNVSHASFTLRSFFSGSWTEGLSGELISLVIVTILGIIPALVYYLFFKKFNGITPGILYGIGLWVVIFIVFNPMFYYVPPFNEMDYDTIVTTVCQFILYGVFVGYTISYEHHERRIVPKNSQKEA</sequence>
<evidence type="ECO:0000313" key="2">
    <source>
        <dbReference type="EMBL" id="SDN17579.1"/>
    </source>
</evidence>
<dbReference type="Pfam" id="PF11085">
    <property type="entry name" value="YqhR"/>
    <property type="match status" value="1"/>
</dbReference>
<proteinExistence type="predicted"/>
<protein>
    <submittedName>
        <fullName evidence="2">Conserved membrane protein YqhR</fullName>
    </submittedName>
</protein>
<gene>
    <name evidence="2" type="ORF">SAMN05216498_1584</name>
</gene>
<dbReference type="Proteomes" id="UP000199334">
    <property type="component" value="Unassembled WGS sequence"/>
</dbReference>